<sequence length="331" mass="37207">MTMPLPDFLVIGAPKAGTTALHAALREHPGLYLPPVKEPKFFLTDGPPPDRGGPGDQQTYREHVWRRADYEALFAAAPPGAARGEATPFYLYDLDAQRRIHAAIPHARLIAILRDPVERAHSNWTHLWSAGLEPIGDVVRACAAEERRVADGWAHFWHYVRLGRYGEQLAHLFTLFPREQVLVFRYRDLVDRPAHTLDRICAFLGVEQGLLTEAPRENVTAHPDAGGRHLLLSAALRALARTGRALPYGLARALTEPVEHLLQRRSAARRPLTWEQRQQLIPRFADDIELLQRVTGEDFGDWVRPRERSGGQVGVRPDGQRQARNGRPVIG</sequence>
<reference evidence="3 4" key="1">
    <citation type="submission" date="2022-11" db="EMBL/GenBank/DDBJ databases">
        <title>Nonomuraea corallina sp. nov., a new species of the genus Nonomuraea isolated from sea side sediment in Thai sea.</title>
        <authorList>
            <person name="Ngamcharungchit C."/>
            <person name="Matsumoto A."/>
            <person name="Suriyachadkun C."/>
            <person name="Panbangred W."/>
            <person name="Inahashi Y."/>
            <person name="Intra B."/>
        </authorList>
    </citation>
    <scope>NUCLEOTIDE SEQUENCE [LARGE SCALE GENOMIC DNA]</scope>
    <source>
        <strain evidence="3 4">DSM 43553</strain>
    </source>
</reference>
<evidence type="ECO:0000256" key="2">
    <source>
        <dbReference type="SAM" id="MobiDB-lite"/>
    </source>
</evidence>
<evidence type="ECO:0000313" key="4">
    <source>
        <dbReference type="Proteomes" id="UP001212498"/>
    </source>
</evidence>
<evidence type="ECO:0000256" key="1">
    <source>
        <dbReference type="ARBA" id="ARBA00022679"/>
    </source>
</evidence>
<feature type="region of interest" description="Disordered" evidence="2">
    <location>
        <begin position="302"/>
        <end position="331"/>
    </location>
</feature>
<dbReference type="Proteomes" id="UP001212498">
    <property type="component" value="Unassembled WGS sequence"/>
</dbReference>
<gene>
    <name evidence="3" type="ORF">OUY24_31215</name>
</gene>
<dbReference type="RefSeq" id="WP_261808530.1">
    <property type="nucleotide sequence ID" value="NZ_BAABFD010000024.1"/>
</dbReference>
<evidence type="ECO:0000313" key="3">
    <source>
        <dbReference type="EMBL" id="MDA0645119.1"/>
    </source>
</evidence>
<keyword evidence="1" id="KW-0808">Transferase</keyword>
<dbReference type="PANTHER" id="PTHR10605:SF56">
    <property type="entry name" value="BIFUNCTIONAL HEPARAN SULFATE N-DEACETYLASE_N-SULFOTRANSFERASE"/>
    <property type="match status" value="1"/>
</dbReference>
<dbReference type="InterPro" id="IPR027417">
    <property type="entry name" value="P-loop_NTPase"/>
</dbReference>
<dbReference type="PANTHER" id="PTHR10605">
    <property type="entry name" value="HEPARAN SULFATE SULFOTRANSFERASE"/>
    <property type="match status" value="1"/>
</dbReference>
<dbReference type="SUPFAM" id="SSF52540">
    <property type="entry name" value="P-loop containing nucleoside triphosphate hydrolases"/>
    <property type="match status" value="1"/>
</dbReference>
<dbReference type="Pfam" id="PF13469">
    <property type="entry name" value="Sulfotransfer_3"/>
    <property type="match status" value="1"/>
</dbReference>
<keyword evidence="4" id="KW-1185">Reference proteome</keyword>
<protein>
    <submittedName>
        <fullName evidence="3">Sulfotransferase</fullName>
    </submittedName>
</protein>
<comment type="caution">
    <text evidence="3">The sequence shown here is derived from an EMBL/GenBank/DDBJ whole genome shotgun (WGS) entry which is preliminary data.</text>
</comment>
<dbReference type="InterPro" id="IPR037359">
    <property type="entry name" value="NST/OST"/>
</dbReference>
<proteinExistence type="predicted"/>
<name>A0ABT4T6S0_9ACTN</name>
<dbReference type="EMBL" id="JAPNUD010000123">
    <property type="protein sequence ID" value="MDA0645119.1"/>
    <property type="molecule type" value="Genomic_DNA"/>
</dbReference>
<organism evidence="3 4">
    <name type="scientific">Nonomuraea ferruginea</name>
    <dbReference type="NCBI Taxonomy" id="46174"/>
    <lineage>
        <taxon>Bacteria</taxon>
        <taxon>Bacillati</taxon>
        <taxon>Actinomycetota</taxon>
        <taxon>Actinomycetes</taxon>
        <taxon>Streptosporangiales</taxon>
        <taxon>Streptosporangiaceae</taxon>
        <taxon>Nonomuraea</taxon>
    </lineage>
</organism>
<dbReference type="Gene3D" id="3.40.50.300">
    <property type="entry name" value="P-loop containing nucleotide triphosphate hydrolases"/>
    <property type="match status" value="1"/>
</dbReference>
<accession>A0ABT4T6S0</accession>